<name>A0A8S9RP20_BRACR</name>
<evidence type="ECO:0000313" key="2">
    <source>
        <dbReference type="Proteomes" id="UP000712600"/>
    </source>
</evidence>
<gene>
    <name evidence="1" type="ORF">F2Q69_00059797</name>
</gene>
<dbReference type="Proteomes" id="UP000712600">
    <property type="component" value="Unassembled WGS sequence"/>
</dbReference>
<proteinExistence type="predicted"/>
<protein>
    <submittedName>
        <fullName evidence="1">Uncharacterized protein</fullName>
    </submittedName>
</protein>
<dbReference type="EMBL" id="QGKX02000095">
    <property type="protein sequence ID" value="KAF3574396.1"/>
    <property type="molecule type" value="Genomic_DNA"/>
</dbReference>
<reference evidence="1" key="1">
    <citation type="submission" date="2019-12" db="EMBL/GenBank/DDBJ databases">
        <title>Genome sequencing and annotation of Brassica cretica.</title>
        <authorList>
            <person name="Studholme D.J."/>
            <person name="Sarris P."/>
        </authorList>
    </citation>
    <scope>NUCLEOTIDE SEQUENCE</scope>
    <source>
        <strain evidence="1">PFS-109/04</strain>
        <tissue evidence="1">Leaf</tissue>
    </source>
</reference>
<dbReference type="AlphaFoldDB" id="A0A8S9RP20"/>
<comment type="caution">
    <text evidence="1">The sequence shown here is derived from an EMBL/GenBank/DDBJ whole genome shotgun (WGS) entry which is preliminary data.</text>
</comment>
<organism evidence="1 2">
    <name type="scientific">Brassica cretica</name>
    <name type="common">Mustard</name>
    <dbReference type="NCBI Taxonomy" id="69181"/>
    <lineage>
        <taxon>Eukaryota</taxon>
        <taxon>Viridiplantae</taxon>
        <taxon>Streptophyta</taxon>
        <taxon>Embryophyta</taxon>
        <taxon>Tracheophyta</taxon>
        <taxon>Spermatophyta</taxon>
        <taxon>Magnoliopsida</taxon>
        <taxon>eudicotyledons</taxon>
        <taxon>Gunneridae</taxon>
        <taxon>Pentapetalae</taxon>
        <taxon>rosids</taxon>
        <taxon>malvids</taxon>
        <taxon>Brassicales</taxon>
        <taxon>Brassicaceae</taxon>
        <taxon>Brassiceae</taxon>
        <taxon>Brassica</taxon>
    </lineage>
</organism>
<sequence length="140" mass="15967">MRSLTLVTSESSPASSFGASLAPKTLQLAVECPRVWRNSQKVFRRILDYESMYCPRASWIVHGLSRVIHFLNFNLYQSVFLSAYMATLSLIPLTLDITILNRLMNSQRGSSSLWDRLQRSTYEGLQQGRSLGYESCRQVP</sequence>
<evidence type="ECO:0000313" key="1">
    <source>
        <dbReference type="EMBL" id="KAF3574396.1"/>
    </source>
</evidence>
<accession>A0A8S9RP20</accession>